<proteinExistence type="predicted"/>
<dbReference type="AlphaFoldDB" id="A0A2I7KEC5"/>
<feature type="domain" description="Aminoglycoside phosphotransferase" evidence="1">
    <location>
        <begin position="33"/>
        <end position="252"/>
    </location>
</feature>
<evidence type="ECO:0000313" key="2">
    <source>
        <dbReference type="EMBL" id="AUR00947.1"/>
    </source>
</evidence>
<dbReference type="Gene3D" id="3.30.200.20">
    <property type="entry name" value="Phosphorylase Kinase, domain 1"/>
    <property type="match status" value="1"/>
</dbReference>
<name>A0A2I7KEC5_9RHOB</name>
<gene>
    <name evidence="2" type="ORF">PhaeoP88_03630</name>
</gene>
<dbReference type="EMBL" id="CP010725">
    <property type="protein sequence ID" value="AUR00947.1"/>
    <property type="molecule type" value="Genomic_DNA"/>
</dbReference>
<organism evidence="2 3">
    <name type="scientific">Phaeobacter inhibens</name>
    <dbReference type="NCBI Taxonomy" id="221822"/>
    <lineage>
        <taxon>Bacteria</taxon>
        <taxon>Pseudomonadati</taxon>
        <taxon>Pseudomonadota</taxon>
        <taxon>Alphaproteobacteria</taxon>
        <taxon>Rhodobacterales</taxon>
        <taxon>Roseobacteraceae</taxon>
        <taxon>Phaeobacter</taxon>
    </lineage>
</organism>
<reference evidence="2 3" key="1">
    <citation type="journal article" date="2017" name="Front. Microbiol.">
        <title>Phaeobacter piscinae sp. nov., a species of the Roseobacter group and potential aquaculture probiont.</title>
        <authorList>
            <person name="Sonnenschein E.C."/>
            <person name="Phippen C.B.W."/>
            <person name="Nielsen K.F."/>
            <person name="Mateiu R.V."/>
            <person name="Melchiorsen J."/>
            <person name="Gram L."/>
            <person name="Overmann J."/>
            <person name="Freese H.M."/>
        </authorList>
    </citation>
    <scope>NUCLEOTIDE SEQUENCE [LARGE SCALE GENOMIC DNA]</scope>
    <source>
        <strain evidence="2 3">P88</strain>
    </source>
</reference>
<dbReference type="InterPro" id="IPR002575">
    <property type="entry name" value="Aminoglycoside_PTrfase"/>
</dbReference>
<reference evidence="2 3" key="2">
    <citation type="journal article" date="2017" name="Genome Biol. Evol.">
        <title>Trajectories and Drivers of Genome Evolution in Surface-Associated Marine Phaeobacter.</title>
        <authorList>
            <person name="Freese H.M."/>
            <person name="Sikorski J."/>
            <person name="Bunk B."/>
            <person name="Scheuner C."/>
            <person name="Meier-Kolthoff J.P."/>
            <person name="Sproer C."/>
            <person name="Gram L."/>
            <person name="Overmann J."/>
        </authorList>
    </citation>
    <scope>NUCLEOTIDE SEQUENCE [LARGE SCALE GENOMIC DNA]</scope>
    <source>
        <strain evidence="2 3">P88</strain>
    </source>
</reference>
<dbReference type="InterPro" id="IPR011009">
    <property type="entry name" value="Kinase-like_dom_sf"/>
</dbReference>
<evidence type="ECO:0000259" key="1">
    <source>
        <dbReference type="Pfam" id="PF01636"/>
    </source>
</evidence>
<protein>
    <submittedName>
        <fullName evidence="2">Putative phosphotransferase</fullName>
    </submittedName>
</protein>
<keyword evidence="2" id="KW-0808">Transferase</keyword>
<evidence type="ECO:0000313" key="3">
    <source>
        <dbReference type="Proteomes" id="UP000236447"/>
    </source>
</evidence>
<dbReference type="Pfam" id="PF01636">
    <property type="entry name" value="APH"/>
    <property type="match status" value="1"/>
</dbReference>
<dbReference type="GO" id="GO:0016740">
    <property type="term" value="F:transferase activity"/>
    <property type="evidence" value="ECO:0007669"/>
    <property type="project" value="UniProtKB-KW"/>
</dbReference>
<accession>A0A2I7KEC5</accession>
<dbReference type="Proteomes" id="UP000236447">
    <property type="component" value="Chromosome"/>
</dbReference>
<sequence>MGAFDEADYPMTDRQSLISTFLADTPWHNWTRAPLAGDASNRRYERLCDADGATVVLMDAPPDQGEDVAPFVAIANYLRDRGLSAPQILAEDHDNGFLVIEDLGDALFARVMRDDPAQERPLYEAATDVLVALHEAPMPELEPLGPRLMAELSSLAFAKYRDVIREDPSPEHVARFTDQFEDILRRTIKGDVVLVQRDYHAENLIWLPERSGVARVGLLDFQAARAGHRAYDLVSLLQDARRDVPAVIEMQMMERYIAATDVDEGSFRAAYTVLGVQRNMRILGVFARLGRDYGKPHYVDLIPRVWDHFHRGLDHPAMAPLAQFLHQEIPAPTPEVLNRLRG</sequence>
<dbReference type="Gene3D" id="3.90.1200.10">
    <property type="match status" value="1"/>
</dbReference>
<dbReference type="SUPFAM" id="SSF56112">
    <property type="entry name" value="Protein kinase-like (PK-like)"/>
    <property type="match status" value="1"/>
</dbReference>